<proteinExistence type="predicted"/>
<protein>
    <recommendedName>
        <fullName evidence="4">Peptidoglycan hydrolase</fullName>
    </recommendedName>
</protein>
<dbReference type="SMART" id="SM00047">
    <property type="entry name" value="LYZ2"/>
    <property type="match status" value="1"/>
</dbReference>
<organism evidence="8 9">
    <name type="scientific">Arcticibacter tournemirensis</name>
    <dbReference type="NCBI Taxonomy" id="699437"/>
    <lineage>
        <taxon>Bacteria</taxon>
        <taxon>Pseudomonadati</taxon>
        <taxon>Bacteroidota</taxon>
        <taxon>Sphingobacteriia</taxon>
        <taxon>Sphingobacteriales</taxon>
        <taxon>Sphingobacteriaceae</taxon>
        <taxon>Arcticibacter</taxon>
    </lineage>
</organism>
<dbReference type="Pfam" id="PF01832">
    <property type="entry name" value="Glucosaminidase"/>
    <property type="match status" value="1"/>
</dbReference>
<dbReference type="GO" id="GO:0042742">
    <property type="term" value="P:defense response to bacterium"/>
    <property type="evidence" value="ECO:0007669"/>
    <property type="project" value="UniProtKB-KW"/>
</dbReference>
<dbReference type="InterPro" id="IPR051056">
    <property type="entry name" value="Glycosyl_Hydrolase_73"/>
</dbReference>
<dbReference type="PANTHER" id="PTHR33308">
    <property type="entry name" value="PEPTIDOGLYCAN HYDROLASE FLGJ"/>
    <property type="match status" value="1"/>
</dbReference>
<name>A0A4Q0M4Z1_9SPHI</name>
<dbReference type="PROSITE" id="PS51257">
    <property type="entry name" value="PROKAR_LIPOPROTEIN"/>
    <property type="match status" value="1"/>
</dbReference>
<evidence type="ECO:0000313" key="9">
    <source>
        <dbReference type="Proteomes" id="UP000290848"/>
    </source>
</evidence>
<dbReference type="PROSITE" id="PS51782">
    <property type="entry name" value="LYSM"/>
    <property type="match status" value="1"/>
</dbReference>
<evidence type="ECO:0000313" key="10">
    <source>
        <dbReference type="Proteomes" id="UP000322918"/>
    </source>
</evidence>
<dbReference type="GO" id="GO:0004040">
    <property type="term" value="F:amidase activity"/>
    <property type="evidence" value="ECO:0007669"/>
    <property type="project" value="InterPro"/>
</dbReference>
<dbReference type="Pfam" id="PF01476">
    <property type="entry name" value="LysM"/>
    <property type="match status" value="1"/>
</dbReference>
<keyword evidence="3" id="KW-0378">Hydrolase</keyword>
<evidence type="ECO:0000256" key="2">
    <source>
        <dbReference type="ARBA" id="ARBA00022638"/>
    </source>
</evidence>
<dbReference type="AlphaFoldDB" id="A0A4Q0M4Z1"/>
<evidence type="ECO:0000256" key="5">
    <source>
        <dbReference type="SAM" id="SignalP"/>
    </source>
</evidence>
<dbReference type="InterPro" id="IPR018392">
    <property type="entry name" value="LysM"/>
</dbReference>
<evidence type="ECO:0000256" key="3">
    <source>
        <dbReference type="ARBA" id="ARBA00022801"/>
    </source>
</evidence>
<reference evidence="8 9" key="1">
    <citation type="submission" date="2018-12" db="EMBL/GenBank/DDBJ databases">
        <title>The Draft Genome Sequence of the Soil Bacterium Pedobacter tournemirensis R1.</title>
        <authorList>
            <person name="He J."/>
        </authorList>
    </citation>
    <scope>NUCLEOTIDE SEQUENCE [LARGE SCALE GENOMIC DNA]</scope>
    <source>
        <strain evidence="8 9">R1</strain>
    </source>
</reference>
<feature type="domain" description="LysM" evidence="6">
    <location>
        <begin position="230"/>
        <end position="273"/>
    </location>
</feature>
<dbReference type="InterPro" id="IPR036779">
    <property type="entry name" value="LysM_dom_sf"/>
</dbReference>
<dbReference type="Gene3D" id="3.10.350.10">
    <property type="entry name" value="LysM domain"/>
    <property type="match status" value="1"/>
</dbReference>
<dbReference type="EMBL" id="RXOC01000013">
    <property type="protein sequence ID" value="RXF68051.1"/>
    <property type="molecule type" value="Genomic_DNA"/>
</dbReference>
<dbReference type="OrthoDB" id="977752at2"/>
<keyword evidence="10" id="KW-1185">Reference proteome</keyword>
<dbReference type="Proteomes" id="UP000322918">
    <property type="component" value="Unassembled WGS sequence"/>
</dbReference>
<sequence>MRKYLLVIACAAFLVSCSSKKGLVKVNKTGKKPDKVISDDKLVKVYSTNGYIERFKGIAVEEMNRSGIPASITLAQGMLESANGNSSLAREANNHFGIKCHAGWQGKTVTKDDDEAGECFRFYNSAEESYRDHTEFLKRQRYAFLFELDRNDYKGWARGLKQAGYATNPRYPELLIGLIERYGLERFDRGETVIAKAQREDRIQEQIEIKEQQQPSAQQSEPAKSPVTMKIYEVTAGDTLYSIGRRFGLTVDEIKIINSLQAGEIKPGQLLLVSK</sequence>
<dbReference type="Gene3D" id="1.10.530.10">
    <property type="match status" value="1"/>
</dbReference>
<keyword evidence="1" id="KW-0929">Antimicrobial</keyword>
<reference evidence="7 10" key="2">
    <citation type="submission" date="2019-09" db="EMBL/GenBank/DDBJ databases">
        <title>Pararcticibacter amylolyticus gen. nov., sp. nov., isolated from a rottenly hemp rope, and reclassification of Pedobacter tournemirensis as Pararcticibacter tournemirensis comb. nov.</title>
        <authorList>
            <person name="Cai Y."/>
        </authorList>
    </citation>
    <scope>NUCLEOTIDE SEQUENCE [LARGE SCALE GENOMIC DNA]</scope>
    <source>
        <strain evidence="7 10">TF5-37.2-LB10</strain>
    </source>
</reference>
<dbReference type="PANTHER" id="PTHR33308:SF9">
    <property type="entry name" value="PEPTIDOGLYCAN HYDROLASE FLGJ"/>
    <property type="match status" value="1"/>
</dbReference>
<keyword evidence="5" id="KW-0732">Signal</keyword>
<evidence type="ECO:0000259" key="6">
    <source>
        <dbReference type="PROSITE" id="PS51782"/>
    </source>
</evidence>
<gene>
    <name evidence="8" type="ORF">EKH83_17430</name>
    <name evidence="7" type="ORF">F1649_18405</name>
</gene>
<dbReference type="CDD" id="cd00118">
    <property type="entry name" value="LysM"/>
    <property type="match status" value="1"/>
</dbReference>
<accession>A0A4Q0M4Z1</accession>
<evidence type="ECO:0000313" key="7">
    <source>
        <dbReference type="EMBL" id="KAA8477972.1"/>
    </source>
</evidence>
<evidence type="ECO:0000256" key="4">
    <source>
        <dbReference type="ARBA" id="ARBA00032108"/>
    </source>
</evidence>
<feature type="chain" id="PRO_5044607724" description="Peptidoglycan hydrolase" evidence="5">
    <location>
        <begin position="22"/>
        <end position="275"/>
    </location>
</feature>
<keyword evidence="2" id="KW-0081">Bacteriolytic enzyme</keyword>
<feature type="signal peptide" evidence="5">
    <location>
        <begin position="1"/>
        <end position="21"/>
    </location>
</feature>
<dbReference type="Proteomes" id="UP000290848">
    <property type="component" value="Unassembled WGS sequence"/>
</dbReference>
<dbReference type="RefSeq" id="WP_128770738.1">
    <property type="nucleotide sequence ID" value="NZ_RXOC01000013.1"/>
</dbReference>
<evidence type="ECO:0000256" key="1">
    <source>
        <dbReference type="ARBA" id="ARBA00022529"/>
    </source>
</evidence>
<dbReference type="InterPro" id="IPR002901">
    <property type="entry name" value="MGlyc_endo_b_GlcNAc-like_dom"/>
</dbReference>
<dbReference type="EMBL" id="VWNE01000035">
    <property type="protein sequence ID" value="KAA8477972.1"/>
    <property type="molecule type" value="Genomic_DNA"/>
</dbReference>
<comment type="caution">
    <text evidence="8">The sequence shown here is derived from an EMBL/GenBank/DDBJ whole genome shotgun (WGS) entry which is preliminary data.</text>
</comment>
<dbReference type="GO" id="GO:0031640">
    <property type="term" value="P:killing of cells of another organism"/>
    <property type="evidence" value="ECO:0007669"/>
    <property type="project" value="UniProtKB-KW"/>
</dbReference>
<evidence type="ECO:0000313" key="8">
    <source>
        <dbReference type="EMBL" id="RXF68051.1"/>
    </source>
</evidence>
<dbReference type="SMART" id="SM00257">
    <property type="entry name" value="LysM"/>
    <property type="match status" value="1"/>
</dbReference>
<dbReference type="SUPFAM" id="SSF54106">
    <property type="entry name" value="LysM domain"/>
    <property type="match status" value="1"/>
</dbReference>